<dbReference type="InterPro" id="IPR036638">
    <property type="entry name" value="HLH_DNA-bd_sf"/>
</dbReference>
<dbReference type="AlphaFoldDB" id="A0AAV1CTY7"/>
<dbReference type="Proteomes" id="UP001161247">
    <property type="component" value="Chromosome 3"/>
</dbReference>
<dbReference type="Pfam" id="PF00010">
    <property type="entry name" value="HLH"/>
    <property type="match status" value="1"/>
</dbReference>
<evidence type="ECO:0000313" key="7">
    <source>
        <dbReference type="EMBL" id="CAI9099071.1"/>
    </source>
</evidence>
<dbReference type="GO" id="GO:0005634">
    <property type="term" value="C:nucleus"/>
    <property type="evidence" value="ECO:0007669"/>
    <property type="project" value="UniProtKB-SubCell"/>
</dbReference>
<dbReference type="SUPFAM" id="SSF47459">
    <property type="entry name" value="HLH, helix-loop-helix DNA-binding domain"/>
    <property type="match status" value="1"/>
</dbReference>
<sequence length="317" mass="36128">MMNDPTLIHHLEMKPSAQDYQPQNYQYFPSTNELSTSSSEPYEQRNDFDNVSPPSTLTFGSTGRNVETLCKMPSSSCTPPISIPFISFSNSRSTDVKTGAENKVGMSQMINFGCVEPTSSEGSIEYGQPTKKSGRFTRTPTQAKYHMMAERKRREKLVQQFISLSALVPGLPKMNKISIMDGAIDHMKQLKNRLKTLTDWDNHRMKHDEQQDLSCSSQTEQIIRTSIDHSWNDIQLKVEKPNVLIRVTCEDRTILHEEDFVREMNNLNLSVTNSRFMPFGDNKLVLSALAKMKEGFCMTDEEIEDSIRLSILKLIIT</sequence>
<reference evidence="7" key="1">
    <citation type="submission" date="2023-03" db="EMBL/GenBank/DDBJ databases">
        <authorList>
            <person name="Julca I."/>
        </authorList>
    </citation>
    <scope>NUCLEOTIDE SEQUENCE</scope>
</reference>
<evidence type="ECO:0000313" key="8">
    <source>
        <dbReference type="Proteomes" id="UP001161247"/>
    </source>
</evidence>
<dbReference type="InterPro" id="IPR011598">
    <property type="entry name" value="bHLH_dom"/>
</dbReference>
<dbReference type="PANTHER" id="PTHR45959:SF2">
    <property type="entry name" value="BHLH TRANSCRIPTION FACTOR"/>
    <property type="match status" value="1"/>
</dbReference>
<evidence type="ECO:0000259" key="6">
    <source>
        <dbReference type="PROSITE" id="PS50888"/>
    </source>
</evidence>
<keyword evidence="4" id="KW-0539">Nucleus</keyword>
<organism evidence="7 8">
    <name type="scientific">Oldenlandia corymbosa var. corymbosa</name>
    <dbReference type="NCBI Taxonomy" id="529605"/>
    <lineage>
        <taxon>Eukaryota</taxon>
        <taxon>Viridiplantae</taxon>
        <taxon>Streptophyta</taxon>
        <taxon>Embryophyta</taxon>
        <taxon>Tracheophyta</taxon>
        <taxon>Spermatophyta</taxon>
        <taxon>Magnoliopsida</taxon>
        <taxon>eudicotyledons</taxon>
        <taxon>Gunneridae</taxon>
        <taxon>Pentapetalae</taxon>
        <taxon>asterids</taxon>
        <taxon>lamiids</taxon>
        <taxon>Gentianales</taxon>
        <taxon>Rubiaceae</taxon>
        <taxon>Rubioideae</taxon>
        <taxon>Spermacoceae</taxon>
        <taxon>Hedyotis-Oldenlandia complex</taxon>
        <taxon>Oldenlandia</taxon>
    </lineage>
</organism>
<name>A0AAV1CTY7_OLDCO</name>
<dbReference type="PROSITE" id="PS50888">
    <property type="entry name" value="BHLH"/>
    <property type="match status" value="1"/>
</dbReference>
<evidence type="ECO:0000256" key="2">
    <source>
        <dbReference type="ARBA" id="ARBA00023015"/>
    </source>
</evidence>
<feature type="domain" description="BHLH" evidence="6">
    <location>
        <begin position="141"/>
        <end position="190"/>
    </location>
</feature>
<keyword evidence="8" id="KW-1185">Reference proteome</keyword>
<gene>
    <name evidence="7" type="ORF">OLC1_LOCUS9153</name>
</gene>
<keyword evidence="3" id="KW-0804">Transcription</keyword>
<dbReference type="SMART" id="SM00353">
    <property type="entry name" value="HLH"/>
    <property type="match status" value="1"/>
</dbReference>
<protein>
    <submittedName>
        <fullName evidence="7">OLC1v1035839C1</fullName>
    </submittedName>
</protein>
<feature type="compositionally biased region" description="Polar residues" evidence="5">
    <location>
        <begin position="30"/>
        <end position="41"/>
    </location>
</feature>
<dbReference type="InterPro" id="IPR052610">
    <property type="entry name" value="bHLH_transcription_regulator"/>
</dbReference>
<accession>A0AAV1CTY7</accession>
<proteinExistence type="predicted"/>
<comment type="subcellular location">
    <subcellularLocation>
        <location evidence="1">Nucleus</location>
    </subcellularLocation>
</comment>
<dbReference type="PANTHER" id="PTHR45959">
    <property type="entry name" value="BHLH TRANSCRIPTION FACTOR"/>
    <property type="match status" value="1"/>
</dbReference>
<dbReference type="EMBL" id="OX459120">
    <property type="protein sequence ID" value="CAI9099071.1"/>
    <property type="molecule type" value="Genomic_DNA"/>
</dbReference>
<dbReference type="Gene3D" id="4.10.280.10">
    <property type="entry name" value="Helix-loop-helix DNA-binding domain"/>
    <property type="match status" value="1"/>
</dbReference>
<evidence type="ECO:0000256" key="4">
    <source>
        <dbReference type="ARBA" id="ARBA00023242"/>
    </source>
</evidence>
<evidence type="ECO:0000256" key="3">
    <source>
        <dbReference type="ARBA" id="ARBA00023163"/>
    </source>
</evidence>
<dbReference type="GO" id="GO:0046983">
    <property type="term" value="F:protein dimerization activity"/>
    <property type="evidence" value="ECO:0007669"/>
    <property type="project" value="InterPro"/>
</dbReference>
<evidence type="ECO:0000256" key="5">
    <source>
        <dbReference type="SAM" id="MobiDB-lite"/>
    </source>
</evidence>
<evidence type="ECO:0000256" key="1">
    <source>
        <dbReference type="ARBA" id="ARBA00004123"/>
    </source>
</evidence>
<feature type="region of interest" description="Disordered" evidence="5">
    <location>
        <begin position="30"/>
        <end position="55"/>
    </location>
</feature>
<keyword evidence="2" id="KW-0805">Transcription regulation</keyword>